<dbReference type="Proteomes" id="UP000823399">
    <property type="component" value="Unassembled WGS sequence"/>
</dbReference>
<feature type="non-terminal residue" evidence="1">
    <location>
        <position position="53"/>
    </location>
</feature>
<keyword evidence="2" id="KW-1185">Reference proteome</keyword>
<organism evidence="1 2">
    <name type="scientific">Suillus discolor</name>
    <dbReference type="NCBI Taxonomy" id="1912936"/>
    <lineage>
        <taxon>Eukaryota</taxon>
        <taxon>Fungi</taxon>
        <taxon>Dikarya</taxon>
        <taxon>Basidiomycota</taxon>
        <taxon>Agaricomycotina</taxon>
        <taxon>Agaricomycetes</taxon>
        <taxon>Agaricomycetidae</taxon>
        <taxon>Boletales</taxon>
        <taxon>Suillineae</taxon>
        <taxon>Suillaceae</taxon>
        <taxon>Suillus</taxon>
    </lineage>
</organism>
<reference evidence="1" key="1">
    <citation type="journal article" date="2020" name="New Phytol.">
        <title>Comparative genomics reveals dynamic genome evolution in host specialist ectomycorrhizal fungi.</title>
        <authorList>
            <person name="Lofgren L.A."/>
            <person name="Nguyen N.H."/>
            <person name="Vilgalys R."/>
            <person name="Ruytinx J."/>
            <person name="Liao H.L."/>
            <person name="Branco S."/>
            <person name="Kuo A."/>
            <person name="LaButti K."/>
            <person name="Lipzen A."/>
            <person name="Andreopoulos W."/>
            <person name="Pangilinan J."/>
            <person name="Riley R."/>
            <person name="Hundley H."/>
            <person name="Na H."/>
            <person name="Barry K."/>
            <person name="Grigoriev I.V."/>
            <person name="Stajich J.E."/>
            <person name="Kennedy P.G."/>
        </authorList>
    </citation>
    <scope>NUCLEOTIDE SEQUENCE</scope>
    <source>
        <strain evidence="1">FC423</strain>
    </source>
</reference>
<protein>
    <submittedName>
        <fullName evidence="1">Uncharacterized protein</fullName>
    </submittedName>
</protein>
<accession>A0A9P7FH09</accession>
<dbReference type="EMBL" id="JABBWM010000005">
    <property type="protein sequence ID" value="KAG2117358.1"/>
    <property type="molecule type" value="Genomic_DNA"/>
</dbReference>
<name>A0A9P7FH09_9AGAM</name>
<feature type="non-terminal residue" evidence="1">
    <location>
        <position position="1"/>
    </location>
</feature>
<evidence type="ECO:0000313" key="1">
    <source>
        <dbReference type="EMBL" id="KAG2117358.1"/>
    </source>
</evidence>
<evidence type="ECO:0000313" key="2">
    <source>
        <dbReference type="Proteomes" id="UP000823399"/>
    </source>
</evidence>
<gene>
    <name evidence="1" type="ORF">F5147DRAFT_558727</name>
</gene>
<dbReference type="RefSeq" id="XP_041298247.1">
    <property type="nucleotide sequence ID" value="XM_041430550.1"/>
</dbReference>
<proteinExistence type="predicted"/>
<dbReference type="AlphaFoldDB" id="A0A9P7FH09"/>
<sequence length="53" mass="5787">EMLSITADNAASNKTLVADLADLNTHFAGDTNRTHCFLHTVNLVAKSLLQEFN</sequence>
<dbReference type="GeneID" id="64692809"/>
<dbReference type="OrthoDB" id="2748837at2759"/>
<comment type="caution">
    <text evidence="1">The sequence shown here is derived from an EMBL/GenBank/DDBJ whole genome shotgun (WGS) entry which is preliminary data.</text>
</comment>